<keyword evidence="7 9" id="KW-0067">ATP-binding</keyword>
<keyword evidence="6 9" id="KW-0418">Kinase</keyword>
<keyword evidence="5 9" id="KW-0547">Nucleotide-binding</keyword>
<evidence type="ECO:0000256" key="8">
    <source>
        <dbReference type="ARBA" id="ARBA00048090"/>
    </source>
</evidence>
<evidence type="ECO:0000313" key="10">
    <source>
        <dbReference type="EMBL" id="KAA8909700.1"/>
    </source>
</evidence>
<reference evidence="10" key="1">
    <citation type="journal article" date="2019" name="G3 (Bethesda)">
        <title>Genome Assemblies of Two Rare Opportunistic Yeast Pathogens: Diutina rugosa (syn. Candida rugosa) and Trichomonascus ciferrii (syn. Candida ciferrii).</title>
        <authorList>
            <person name="Mixao V."/>
            <person name="Saus E."/>
            <person name="Hansen A.P."/>
            <person name="Lass-Florl C."/>
            <person name="Gabaldon T."/>
        </authorList>
    </citation>
    <scope>NUCLEOTIDE SEQUENCE</scope>
    <source>
        <strain evidence="10">CBS 4856</strain>
    </source>
</reference>
<evidence type="ECO:0000256" key="4">
    <source>
        <dbReference type="ARBA" id="ARBA00022679"/>
    </source>
</evidence>
<name>A0A642V0D6_9ASCO</name>
<comment type="pathway">
    <text evidence="1 9">Carbohydrate acid metabolism; D-gluconate degradation.</text>
</comment>
<evidence type="ECO:0000256" key="5">
    <source>
        <dbReference type="ARBA" id="ARBA00022741"/>
    </source>
</evidence>
<dbReference type="InterPro" id="IPR031322">
    <property type="entry name" value="Shikimate/glucono_kinase"/>
</dbReference>
<dbReference type="PANTHER" id="PTHR43442">
    <property type="entry name" value="GLUCONOKINASE-RELATED"/>
    <property type="match status" value="1"/>
</dbReference>
<dbReference type="GO" id="GO:0005737">
    <property type="term" value="C:cytoplasm"/>
    <property type="evidence" value="ECO:0007669"/>
    <property type="project" value="TreeGrafter"/>
</dbReference>
<comment type="similarity">
    <text evidence="2 9">Belongs to the gluconokinase GntK/GntV family.</text>
</comment>
<dbReference type="VEuPathDB" id="FungiDB:TRICI_004409"/>
<dbReference type="InterPro" id="IPR027417">
    <property type="entry name" value="P-loop_NTPase"/>
</dbReference>
<evidence type="ECO:0000256" key="1">
    <source>
        <dbReference type="ARBA" id="ARBA00004875"/>
    </source>
</evidence>
<evidence type="ECO:0000256" key="9">
    <source>
        <dbReference type="RuleBase" id="RU363066"/>
    </source>
</evidence>
<organism evidence="10 11">
    <name type="scientific">Trichomonascus ciferrii</name>
    <dbReference type="NCBI Taxonomy" id="44093"/>
    <lineage>
        <taxon>Eukaryota</taxon>
        <taxon>Fungi</taxon>
        <taxon>Dikarya</taxon>
        <taxon>Ascomycota</taxon>
        <taxon>Saccharomycotina</taxon>
        <taxon>Dipodascomycetes</taxon>
        <taxon>Dipodascales</taxon>
        <taxon>Trichomonascaceae</taxon>
        <taxon>Trichomonascus</taxon>
        <taxon>Trichomonascus ciferrii complex</taxon>
    </lineage>
</organism>
<keyword evidence="11" id="KW-1185">Reference proteome</keyword>
<dbReference type="Gene3D" id="3.40.50.300">
    <property type="entry name" value="P-loop containing nucleotide triphosphate hydrolases"/>
    <property type="match status" value="1"/>
</dbReference>
<accession>A0A642V0D6</accession>
<keyword evidence="4 9" id="KW-0808">Transferase</keyword>
<protein>
    <recommendedName>
        <fullName evidence="3 9">Gluconokinase</fullName>
        <ecNumber evidence="3 9">2.7.1.12</ecNumber>
    </recommendedName>
</protein>
<comment type="catalytic activity">
    <reaction evidence="8 9">
        <text>D-gluconate + ATP = 6-phospho-D-gluconate + ADP + H(+)</text>
        <dbReference type="Rhea" id="RHEA:19433"/>
        <dbReference type="ChEBI" id="CHEBI:15378"/>
        <dbReference type="ChEBI" id="CHEBI:18391"/>
        <dbReference type="ChEBI" id="CHEBI:30616"/>
        <dbReference type="ChEBI" id="CHEBI:58759"/>
        <dbReference type="ChEBI" id="CHEBI:456216"/>
        <dbReference type="EC" id="2.7.1.12"/>
    </reaction>
</comment>
<dbReference type="CDD" id="cd02021">
    <property type="entry name" value="GntK"/>
    <property type="match status" value="1"/>
</dbReference>
<dbReference type="Proteomes" id="UP000761534">
    <property type="component" value="Unassembled WGS sequence"/>
</dbReference>
<dbReference type="GO" id="GO:0005524">
    <property type="term" value="F:ATP binding"/>
    <property type="evidence" value="ECO:0007669"/>
    <property type="project" value="UniProtKB-KW"/>
</dbReference>
<sequence length="218" mass="23982">MISVVRCPGRLEKSGGHFAGKDLYGVVEFTFDLQNIMAMYTSSEPLAIIVGGPAGTGKTTVGEGLAEKLDASYIEGDSLHPPANIEKMSNGIPLTDDDRWDWLTDVAKTVSSRAKGVSVGSCSALTKKYRAHLREHAGNTKFIVVFLWAEKDELHRRVSGRKGHYMGANMVQSQYDLMQVPQSDEADFCIPLLTDAPPEELIGRVLTDLEERKLISKR</sequence>
<proteinExistence type="inferred from homology"/>
<dbReference type="NCBIfam" id="TIGR01313">
    <property type="entry name" value="therm_gnt_kin"/>
    <property type="match status" value="1"/>
</dbReference>
<evidence type="ECO:0000256" key="7">
    <source>
        <dbReference type="ARBA" id="ARBA00022840"/>
    </source>
</evidence>
<dbReference type="AlphaFoldDB" id="A0A642V0D6"/>
<evidence type="ECO:0000256" key="3">
    <source>
        <dbReference type="ARBA" id="ARBA00012054"/>
    </source>
</evidence>
<dbReference type="PANTHER" id="PTHR43442:SF3">
    <property type="entry name" value="GLUCONOKINASE-RELATED"/>
    <property type="match status" value="1"/>
</dbReference>
<dbReference type="SUPFAM" id="SSF52540">
    <property type="entry name" value="P-loop containing nucleoside triphosphate hydrolases"/>
    <property type="match status" value="1"/>
</dbReference>
<dbReference type="OrthoDB" id="275177at2759"/>
<gene>
    <name evidence="10" type="ORF">TRICI_004409</name>
</gene>
<dbReference type="EC" id="2.7.1.12" evidence="3 9"/>
<dbReference type="UniPathway" id="UPA00792"/>
<evidence type="ECO:0000256" key="2">
    <source>
        <dbReference type="ARBA" id="ARBA00008420"/>
    </source>
</evidence>
<dbReference type="Pfam" id="PF01202">
    <property type="entry name" value="SKI"/>
    <property type="match status" value="1"/>
</dbReference>
<dbReference type="GO" id="GO:0005975">
    <property type="term" value="P:carbohydrate metabolic process"/>
    <property type="evidence" value="ECO:0007669"/>
    <property type="project" value="InterPro"/>
</dbReference>
<dbReference type="GO" id="GO:0046316">
    <property type="term" value="F:gluconokinase activity"/>
    <property type="evidence" value="ECO:0007669"/>
    <property type="project" value="UniProtKB-EC"/>
</dbReference>
<evidence type="ECO:0000313" key="11">
    <source>
        <dbReference type="Proteomes" id="UP000761534"/>
    </source>
</evidence>
<evidence type="ECO:0000256" key="6">
    <source>
        <dbReference type="ARBA" id="ARBA00022777"/>
    </source>
</evidence>
<dbReference type="EMBL" id="SWFS01000335">
    <property type="protein sequence ID" value="KAA8909700.1"/>
    <property type="molecule type" value="Genomic_DNA"/>
</dbReference>
<dbReference type="InterPro" id="IPR006001">
    <property type="entry name" value="Therm_gnt_kin"/>
</dbReference>
<comment type="caution">
    <text evidence="10">The sequence shown here is derived from an EMBL/GenBank/DDBJ whole genome shotgun (WGS) entry which is preliminary data.</text>
</comment>